<keyword evidence="1" id="KW-0521">NADP</keyword>
<name>F2S7M7_TRIT1</name>
<evidence type="ECO:0000256" key="1">
    <source>
        <dbReference type="ARBA" id="ARBA00022857"/>
    </source>
</evidence>
<dbReference type="Gene3D" id="3.40.50.720">
    <property type="entry name" value="NAD(P)-binding Rossmann-like Domain"/>
    <property type="match status" value="1"/>
</dbReference>
<dbReference type="AlphaFoldDB" id="F2S7M7"/>
<evidence type="ECO:0000313" key="4">
    <source>
        <dbReference type="EMBL" id="EGD99576.1"/>
    </source>
</evidence>
<feature type="domain" description="NmrA-like" evidence="3">
    <location>
        <begin position="5"/>
        <end position="110"/>
    </location>
</feature>
<evidence type="ECO:0000313" key="5">
    <source>
        <dbReference type="Proteomes" id="UP000009172"/>
    </source>
</evidence>
<evidence type="ECO:0000256" key="2">
    <source>
        <dbReference type="ARBA" id="ARBA00023002"/>
    </source>
</evidence>
<dbReference type="PANTHER" id="PTHR47706">
    <property type="entry name" value="NMRA-LIKE FAMILY PROTEIN"/>
    <property type="match status" value="1"/>
</dbReference>
<sequence>MSYLKKVAIVGATGTIGQYIVREILKAQKHEVTAITRSASNTVMPEGVNVAKVDYDNQSTLVSALRGQDVLIITMASSAPKDIQIKLVEAAAEADVPYIIPNGWGLDATHPVSDDVFLGPPQRAVYKRIEELGKSAWINFVSGFWYEFSLVGSPNAYGFDIDNRSVTFYDDGTARINTSTWDQTGRAVANFLSLKEKPENGEDERLTISGFKNRNVFFSSFLVSQKDMFQSILRATGTKEEDWKSPMSHRSNVIKVQWNQGSGNSAGAFEATNNLQNDLLNLPKEEFDELTKAAIENAEKFRRNYF</sequence>
<dbReference type="EMBL" id="GG698523">
    <property type="protein sequence ID" value="EGD99576.1"/>
    <property type="molecule type" value="Genomic_DNA"/>
</dbReference>
<dbReference type="Proteomes" id="UP000009172">
    <property type="component" value="Unassembled WGS sequence"/>
</dbReference>
<keyword evidence="2" id="KW-0560">Oxidoreductase</keyword>
<dbReference type="Pfam" id="PF05368">
    <property type="entry name" value="NmrA"/>
    <property type="match status" value="1"/>
</dbReference>
<dbReference type="OrthoDB" id="9974981at2759"/>
<dbReference type="InterPro" id="IPR008030">
    <property type="entry name" value="NmrA-like"/>
</dbReference>
<dbReference type="PANTHER" id="PTHR47706:SF7">
    <property type="entry name" value="CIPA-LIKE, PUTATIVE (AFU_ORTHOLOGUE AFUA_1G01630)-RELATED"/>
    <property type="match status" value="1"/>
</dbReference>
<reference evidence="5" key="1">
    <citation type="journal article" date="2012" name="MBio">
        <title>Comparative genome analysis of Trichophyton rubrum and related dermatophytes reveals candidate genes involved in infection.</title>
        <authorList>
            <person name="Martinez D.A."/>
            <person name="Oliver B.G."/>
            <person name="Graeser Y."/>
            <person name="Goldberg J.M."/>
            <person name="Li W."/>
            <person name="Martinez-Rossi N.M."/>
            <person name="Monod M."/>
            <person name="Shelest E."/>
            <person name="Barton R.C."/>
            <person name="Birch E."/>
            <person name="Brakhage A.A."/>
            <person name="Chen Z."/>
            <person name="Gurr S.J."/>
            <person name="Heiman D."/>
            <person name="Heitman J."/>
            <person name="Kosti I."/>
            <person name="Rossi A."/>
            <person name="Saif S."/>
            <person name="Samalova M."/>
            <person name="Saunders C.W."/>
            <person name="Shea T."/>
            <person name="Summerbell R.C."/>
            <person name="Xu J."/>
            <person name="Young S."/>
            <person name="Zeng Q."/>
            <person name="Birren B.W."/>
            <person name="Cuomo C.A."/>
            <person name="White T.C."/>
        </authorList>
    </citation>
    <scope>NUCLEOTIDE SEQUENCE [LARGE SCALE GENOMIC DNA]</scope>
    <source>
        <strain evidence="5">CBS 112818</strain>
    </source>
</reference>
<dbReference type="GO" id="GO:0016491">
    <property type="term" value="F:oxidoreductase activity"/>
    <property type="evidence" value="ECO:0007669"/>
    <property type="project" value="UniProtKB-KW"/>
</dbReference>
<protein>
    <recommendedName>
        <fullName evidence="3">NmrA-like domain-containing protein</fullName>
    </recommendedName>
</protein>
<gene>
    <name evidence="4" type="ORF">TESG_06842</name>
</gene>
<dbReference type="InterPro" id="IPR051609">
    <property type="entry name" value="NmrA/Isoflavone_reductase-like"/>
</dbReference>
<accession>F2S7M7</accession>
<evidence type="ECO:0000259" key="3">
    <source>
        <dbReference type="Pfam" id="PF05368"/>
    </source>
</evidence>
<keyword evidence="5" id="KW-1185">Reference proteome</keyword>
<dbReference type="HOGENOM" id="CLU_044876_1_1_1"/>
<organism evidence="4 5">
    <name type="scientific">Trichophyton tonsurans (strain CBS 112818)</name>
    <name type="common">Scalp ringworm fungus</name>
    <dbReference type="NCBI Taxonomy" id="647933"/>
    <lineage>
        <taxon>Eukaryota</taxon>
        <taxon>Fungi</taxon>
        <taxon>Dikarya</taxon>
        <taxon>Ascomycota</taxon>
        <taxon>Pezizomycotina</taxon>
        <taxon>Eurotiomycetes</taxon>
        <taxon>Eurotiomycetidae</taxon>
        <taxon>Onygenales</taxon>
        <taxon>Arthrodermataceae</taxon>
        <taxon>Trichophyton</taxon>
    </lineage>
</organism>
<dbReference type="InterPro" id="IPR036291">
    <property type="entry name" value="NAD(P)-bd_dom_sf"/>
</dbReference>
<proteinExistence type="predicted"/>
<dbReference type="SUPFAM" id="SSF51735">
    <property type="entry name" value="NAD(P)-binding Rossmann-fold domains"/>
    <property type="match status" value="1"/>
</dbReference>